<dbReference type="Proteomes" id="UP000319716">
    <property type="component" value="Unassembled WGS sequence"/>
</dbReference>
<reference evidence="1 2" key="1">
    <citation type="submission" date="2017-11" db="EMBL/GenBank/DDBJ databases">
        <title>Draft Genome Sequence of Sporolactobacillus inulinus NBRC 111894 Isolated from Koso, a Japanese Sugar-Vegetable Fermented Beverage.</title>
        <authorList>
            <person name="Chiou T.Y."/>
            <person name="Oshima K."/>
            <person name="Suda W."/>
            <person name="Hattori M."/>
            <person name="Takahashi T."/>
        </authorList>
    </citation>
    <scope>NUCLEOTIDE SEQUENCE [LARGE SCALE GENOMIC DNA]</scope>
    <source>
        <strain evidence="1 2">NBRC111894</strain>
    </source>
</reference>
<gene>
    <name evidence="1" type="ORF">NBRC111894_252</name>
</gene>
<organism evidence="1 2">
    <name type="scientific">Sporolactobacillus inulinus</name>
    <dbReference type="NCBI Taxonomy" id="2078"/>
    <lineage>
        <taxon>Bacteria</taxon>
        <taxon>Bacillati</taxon>
        <taxon>Bacillota</taxon>
        <taxon>Bacilli</taxon>
        <taxon>Bacillales</taxon>
        <taxon>Sporolactobacillaceae</taxon>
        <taxon>Sporolactobacillus</taxon>
    </lineage>
</organism>
<evidence type="ECO:0000313" key="1">
    <source>
        <dbReference type="EMBL" id="GAY74698.1"/>
    </source>
</evidence>
<name>A0A4Y1Z702_9BACL</name>
<sequence length="37" mass="4232">MNPAIGHANPIYFGWELKLERKNETSNVLGLVVRLNH</sequence>
<accession>A0A4Y1Z702</accession>
<evidence type="ECO:0000313" key="2">
    <source>
        <dbReference type="Proteomes" id="UP000319716"/>
    </source>
</evidence>
<proteinExistence type="predicted"/>
<comment type="caution">
    <text evidence="1">The sequence shown here is derived from an EMBL/GenBank/DDBJ whole genome shotgun (WGS) entry which is preliminary data.</text>
</comment>
<dbReference type="AlphaFoldDB" id="A0A4Y1Z702"/>
<dbReference type="EMBL" id="BEXB01000001">
    <property type="protein sequence ID" value="GAY74698.1"/>
    <property type="molecule type" value="Genomic_DNA"/>
</dbReference>
<protein>
    <submittedName>
        <fullName evidence="1">Uncharacterized protein</fullName>
    </submittedName>
</protein>